<accession>A0ABW2P934</accession>
<dbReference type="EMBL" id="JBHTCG010000012">
    <property type="protein sequence ID" value="MFC7384525.1"/>
    <property type="molecule type" value="Genomic_DNA"/>
</dbReference>
<protein>
    <submittedName>
        <fullName evidence="2">Alpha/beta fold hydrolase</fullName>
    </submittedName>
</protein>
<evidence type="ECO:0000313" key="3">
    <source>
        <dbReference type="Proteomes" id="UP001596496"/>
    </source>
</evidence>
<dbReference type="RefSeq" id="WP_380828308.1">
    <property type="nucleotide sequence ID" value="NZ_JBHTCG010000012.1"/>
</dbReference>
<gene>
    <name evidence="2" type="ORF">ACFQSB_20100</name>
</gene>
<reference evidence="3" key="1">
    <citation type="journal article" date="2019" name="Int. J. Syst. Evol. Microbiol.">
        <title>The Global Catalogue of Microorganisms (GCM) 10K type strain sequencing project: providing services to taxonomists for standard genome sequencing and annotation.</title>
        <authorList>
            <consortium name="The Broad Institute Genomics Platform"/>
            <consortium name="The Broad Institute Genome Sequencing Center for Infectious Disease"/>
            <person name="Wu L."/>
            <person name="Ma J."/>
        </authorList>
    </citation>
    <scope>NUCLEOTIDE SEQUENCE [LARGE SCALE GENOMIC DNA]</scope>
    <source>
        <strain evidence="3">CECT 7649</strain>
    </source>
</reference>
<sequence length="289" mass="31780">MPFSRPTDGFRLHYLRSGEGPPVVLVHGSPGDNKEYSKLLPLLTPFADVVVPDLRGFGRSDKHLKDVGNAYALSGQVDGVSALIDELGVSDAVLCGYDIGSFTVQTIAVKRPDLVRSVVIAPPALGVGRRILEEKAVNAFLHAILYKTRLVEDLIDGRPDAVRAALRESLVNWSAPGSDVVGQLLDHLTENHSAPGAFVAGIMWFRFPEGNPITYYANEQKPDLADRFSTPITILWPDKDPLFPQEWSDNLSDFYSDHTLHLLENAGHFSPLEAPDVWAEHVLARVREA</sequence>
<comment type="caution">
    <text evidence="2">The sequence shown here is derived from an EMBL/GenBank/DDBJ whole genome shotgun (WGS) entry which is preliminary data.</text>
</comment>
<dbReference type="Gene3D" id="3.40.50.1820">
    <property type="entry name" value="alpha/beta hydrolase"/>
    <property type="match status" value="1"/>
</dbReference>
<dbReference type="SUPFAM" id="SSF53474">
    <property type="entry name" value="alpha/beta-Hydrolases"/>
    <property type="match status" value="1"/>
</dbReference>
<dbReference type="InterPro" id="IPR000073">
    <property type="entry name" value="AB_hydrolase_1"/>
</dbReference>
<evidence type="ECO:0000259" key="1">
    <source>
        <dbReference type="Pfam" id="PF12697"/>
    </source>
</evidence>
<dbReference type="PANTHER" id="PTHR46438:SF11">
    <property type="entry name" value="LIPASE-RELATED"/>
    <property type="match status" value="1"/>
</dbReference>
<feature type="domain" description="AB hydrolase-1" evidence="1">
    <location>
        <begin position="23"/>
        <end position="280"/>
    </location>
</feature>
<dbReference type="InterPro" id="IPR029058">
    <property type="entry name" value="AB_hydrolase_fold"/>
</dbReference>
<name>A0ABW2P934_9ACTN</name>
<dbReference type="GO" id="GO:0016787">
    <property type="term" value="F:hydrolase activity"/>
    <property type="evidence" value="ECO:0007669"/>
    <property type="project" value="UniProtKB-KW"/>
</dbReference>
<proteinExistence type="predicted"/>
<dbReference type="Pfam" id="PF12697">
    <property type="entry name" value="Abhydrolase_6"/>
    <property type="match status" value="1"/>
</dbReference>
<keyword evidence="2" id="KW-0378">Hydrolase</keyword>
<evidence type="ECO:0000313" key="2">
    <source>
        <dbReference type="EMBL" id="MFC7384525.1"/>
    </source>
</evidence>
<dbReference type="Proteomes" id="UP001596496">
    <property type="component" value="Unassembled WGS sequence"/>
</dbReference>
<dbReference type="PANTHER" id="PTHR46438">
    <property type="entry name" value="ALPHA/BETA-HYDROLASES SUPERFAMILY PROTEIN"/>
    <property type="match status" value="1"/>
</dbReference>
<organism evidence="2 3">
    <name type="scientific">Sphaerisporangium rhizosphaerae</name>
    <dbReference type="NCBI Taxonomy" id="2269375"/>
    <lineage>
        <taxon>Bacteria</taxon>
        <taxon>Bacillati</taxon>
        <taxon>Actinomycetota</taxon>
        <taxon>Actinomycetes</taxon>
        <taxon>Streptosporangiales</taxon>
        <taxon>Streptosporangiaceae</taxon>
        <taxon>Sphaerisporangium</taxon>
    </lineage>
</organism>
<keyword evidence="3" id="KW-1185">Reference proteome</keyword>